<protein>
    <submittedName>
        <fullName evidence="2">FAD-dependent oxidoreductase</fullName>
    </submittedName>
</protein>
<dbReference type="PRINTS" id="PR00419">
    <property type="entry name" value="ADXRDTASE"/>
</dbReference>
<dbReference type="AlphaFoldDB" id="A0A271ITR7"/>
<dbReference type="InterPro" id="IPR002937">
    <property type="entry name" value="Amino_oxidase"/>
</dbReference>
<dbReference type="InterPro" id="IPR050464">
    <property type="entry name" value="Zeta_carotene_desat/Oxidored"/>
</dbReference>
<accession>A0A271ITR7</accession>
<dbReference type="Proteomes" id="UP000216339">
    <property type="component" value="Unassembled WGS sequence"/>
</dbReference>
<evidence type="ECO:0000313" key="3">
    <source>
        <dbReference type="Proteomes" id="UP000216339"/>
    </source>
</evidence>
<dbReference type="Gene3D" id="3.50.50.60">
    <property type="entry name" value="FAD/NAD(P)-binding domain"/>
    <property type="match status" value="1"/>
</dbReference>
<keyword evidence="3" id="KW-1185">Reference proteome</keyword>
<evidence type="ECO:0000313" key="2">
    <source>
        <dbReference type="EMBL" id="PAP74626.1"/>
    </source>
</evidence>
<dbReference type="Pfam" id="PF01593">
    <property type="entry name" value="Amino_oxidase"/>
    <property type="match status" value="1"/>
</dbReference>
<dbReference type="SUPFAM" id="SSF51905">
    <property type="entry name" value="FAD/NAD(P)-binding domain"/>
    <property type="match status" value="1"/>
</dbReference>
<sequence length="568" mass="62727">MEGPVTHCPHPGVSRKVVVFGAGIAGLSAAHEFVRRGYRVEVYERNGSAGGFFRSARRTEDNLPTEYSWHGFGPWYHNTFDLLRQIPFDDDGTLYDRVLSRPVEYAVVTDTADDDLDMDGLFDKPRAFRMTARDTLSLGWGLLKAWSANARSRERYARTNAAAYWEPRMSTVGHATWRALFGPWIGSDWPYASLHHVGLFFGRNVRSGPRHPHPADAEGPAWAHEPGGGWSLLRGPSNEWWFDRWVADLGRRGVAFHWETPLHQLHVDGGRVSGATVGAGTSVEADVYVLATTPFAAAEVVARTPELARDEQLAKFRPLVQDGPHTQVSFRIAFDERMAWPRERTAIALTDSAFNVTLFANEQAWPASVDLGRGVRSLWTGTACVSTVPGPVHGKPLRTCTEDEFLDEVLAQIYASDALDLMIREANDGRGLRDFPVLRTEVWPEWHFSPDGITPDQPKWVTTTNTRAHRPAQATSVPNLVLAGAHTETEADIWSIEGAVESGRRAARVFEPDVVVQPQHKPALLRATARLDDALYARGLPHALHVLGAAAAAGLALGLSHMRSGRAT</sequence>
<name>A0A271ITR7_9BACT</name>
<evidence type="ECO:0000259" key="1">
    <source>
        <dbReference type="Pfam" id="PF01593"/>
    </source>
</evidence>
<dbReference type="OrthoDB" id="8845488at2"/>
<dbReference type="Gene3D" id="1.10.405.10">
    <property type="entry name" value="Guanine Nucleotide Dissociation Inhibitor, domain 1"/>
    <property type="match status" value="1"/>
</dbReference>
<feature type="domain" description="Amine oxidase" evidence="1">
    <location>
        <begin position="24"/>
        <end position="508"/>
    </location>
</feature>
<organism evidence="2 3">
    <name type="scientific">Rubrivirga marina</name>
    <dbReference type="NCBI Taxonomy" id="1196024"/>
    <lineage>
        <taxon>Bacteria</taxon>
        <taxon>Pseudomonadati</taxon>
        <taxon>Rhodothermota</taxon>
        <taxon>Rhodothermia</taxon>
        <taxon>Rhodothermales</taxon>
        <taxon>Rubricoccaceae</taxon>
        <taxon>Rubrivirga</taxon>
    </lineage>
</organism>
<dbReference type="GO" id="GO:0016491">
    <property type="term" value="F:oxidoreductase activity"/>
    <property type="evidence" value="ECO:0007669"/>
    <property type="project" value="InterPro"/>
</dbReference>
<proteinExistence type="predicted"/>
<reference evidence="2 3" key="1">
    <citation type="submission" date="2016-11" db="EMBL/GenBank/DDBJ databases">
        <title>Study of marine rhodopsin-containing bacteria.</title>
        <authorList>
            <person name="Yoshizawa S."/>
            <person name="Kumagai Y."/>
            <person name="Kogure K."/>
        </authorList>
    </citation>
    <scope>NUCLEOTIDE SEQUENCE [LARGE SCALE GENOMIC DNA]</scope>
    <source>
        <strain evidence="2 3">SAORIC-28</strain>
    </source>
</reference>
<gene>
    <name evidence="2" type="ORF">BSZ37_20835</name>
</gene>
<dbReference type="PANTHER" id="PTHR42923:SF46">
    <property type="entry name" value="AMINE OXIDASE"/>
    <property type="match status" value="1"/>
</dbReference>
<dbReference type="Gene3D" id="3.90.660.10">
    <property type="match status" value="1"/>
</dbReference>
<dbReference type="EMBL" id="MQWD01000005">
    <property type="protein sequence ID" value="PAP74626.1"/>
    <property type="molecule type" value="Genomic_DNA"/>
</dbReference>
<dbReference type="InterPro" id="IPR036188">
    <property type="entry name" value="FAD/NAD-bd_sf"/>
</dbReference>
<dbReference type="PANTHER" id="PTHR42923">
    <property type="entry name" value="PROTOPORPHYRINOGEN OXIDASE"/>
    <property type="match status" value="1"/>
</dbReference>
<comment type="caution">
    <text evidence="2">The sequence shown here is derived from an EMBL/GenBank/DDBJ whole genome shotgun (WGS) entry which is preliminary data.</text>
</comment>